<gene>
    <name evidence="3" type="ORF">PM001_LOCUS2583</name>
    <name evidence="4" type="ORF">PM001_LOCUS28001</name>
</gene>
<evidence type="ECO:0000259" key="2">
    <source>
        <dbReference type="Pfam" id="PF01480"/>
    </source>
</evidence>
<evidence type="ECO:0000313" key="3">
    <source>
        <dbReference type="EMBL" id="CAK7902807.1"/>
    </source>
</evidence>
<feature type="region of interest" description="Disordered" evidence="1">
    <location>
        <begin position="309"/>
        <end position="333"/>
    </location>
</feature>
<organism evidence="3 5">
    <name type="scientific">Peronospora matthiolae</name>
    <dbReference type="NCBI Taxonomy" id="2874970"/>
    <lineage>
        <taxon>Eukaryota</taxon>
        <taxon>Sar</taxon>
        <taxon>Stramenopiles</taxon>
        <taxon>Oomycota</taxon>
        <taxon>Peronosporomycetes</taxon>
        <taxon>Peronosporales</taxon>
        <taxon>Peronosporaceae</taxon>
        <taxon>Peronospora</taxon>
    </lineage>
</organism>
<dbReference type="AlphaFoldDB" id="A0AAV1T8E3"/>
<comment type="caution">
    <text evidence="3">The sequence shown here is derived from an EMBL/GenBank/DDBJ whole genome shotgun (WGS) entry which is preliminary data.</text>
</comment>
<feature type="region of interest" description="Disordered" evidence="1">
    <location>
        <begin position="362"/>
        <end position="382"/>
    </location>
</feature>
<feature type="compositionally biased region" description="Basic and acidic residues" evidence="1">
    <location>
        <begin position="422"/>
        <end position="453"/>
    </location>
</feature>
<dbReference type="Gene3D" id="1.20.1390.10">
    <property type="entry name" value="PWI domain"/>
    <property type="match status" value="1"/>
</dbReference>
<name>A0AAV1T8E3_9STRA</name>
<protein>
    <recommendedName>
        <fullName evidence="2">PWI domain-containing protein</fullName>
    </recommendedName>
</protein>
<evidence type="ECO:0000256" key="1">
    <source>
        <dbReference type="SAM" id="MobiDB-lite"/>
    </source>
</evidence>
<feature type="compositionally biased region" description="Polar residues" evidence="1">
    <location>
        <begin position="141"/>
        <end position="151"/>
    </location>
</feature>
<sequence>MEQLQMVQSIKSSRTFAAIAAHASDALQALIQTTHINIEPAVNFVSCGSPLHEHFVPKASLEKHLRKCHGQRRPRLVHNAEFYYGRRNEKDAEKCQDENCGTTEEAVGDSFANIKTKDSQGGHDKETMLPSLLEPEDVQNGELNSRQDSSNEGGGITSALQKMEVLTGTFYSHVQAWRRIPRAFATMKDDERKLVTSSSLSRWMKNEISRPGVLPSGEGIDCELVDYVVGLLDHPDFCQPDRLVSELHEFLGSTVTEFVLALWKFMVIEIGLQSVFNVGKSKKDVAVRVSSSDGNHDFSTASVVLTNSQAQSSNANDEHVQKRHRASYRGKVGTKTGSAAYREMIQKHMVGLSRESDRELALGGGFSNEADEGKDPRAVRQSGRNPVECWYNFTDALAVRNRSRKRQLDQFSTRRRRSGSRSNERPNTRRRSCAKDSNVHRKRSASPDRSGERSRKRFRDRSRDRSRSHRHRGHDIEHGSRKRDQGRAEYYHGRRRDRRTSDE</sequence>
<feature type="domain" description="PWI" evidence="2">
    <location>
        <begin position="224"/>
        <end position="267"/>
    </location>
</feature>
<evidence type="ECO:0000313" key="5">
    <source>
        <dbReference type="Proteomes" id="UP001162060"/>
    </source>
</evidence>
<feature type="compositionally biased region" description="Basic and acidic residues" evidence="1">
    <location>
        <begin position="474"/>
        <end position="492"/>
    </location>
</feature>
<feature type="compositionally biased region" description="Basic residues" evidence="1">
    <location>
        <begin position="493"/>
        <end position="503"/>
    </location>
</feature>
<feature type="compositionally biased region" description="Basic residues" evidence="1">
    <location>
        <begin position="454"/>
        <end position="473"/>
    </location>
</feature>
<feature type="region of interest" description="Disordered" evidence="1">
    <location>
        <begin position="403"/>
        <end position="503"/>
    </location>
</feature>
<dbReference type="EMBL" id="CAKLBY020000283">
    <property type="protein sequence ID" value="CAK7942851.1"/>
    <property type="molecule type" value="Genomic_DNA"/>
</dbReference>
<evidence type="ECO:0000313" key="4">
    <source>
        <dbReference type="EMBL" id="CAK7942851.1"/>
    </source>
</evidence>
<dbReference type="InterPro" id="IPR002483">
    <property type="entry name" value="PWI_dom"/>
</dbReference>
<accession>A0AAV1T8E3</accession>
<feature type="region of interest" description="Disordered" evidence="1">
    <location>
        <begin position="134"/>
        <end position="155"/>
    </location>
</feature>
<dbReference type="EMBL" id="CAKLBY020000025">
    <property type="protein sequence ID" value="CAK7902807.1"/>
    <property type="molecule type" value="Genomic_DNA"/>
</dbReference>
<dbReference type="Pfam" id="PF01480">
    <property type="entry name" value="PWI"/>
    <property type="match status" value="1"/>
</dbReference>
<dbReference type="Proteomes" id="UP001162060">
    <property type="component" value="Unassembled WGS sequence"/>
</dbReference>
<proteinExistence type="predicted"/>
<reference evidence="3" key="1">
    <citation type="submission" date="2024-01" db="EMBL/GenBank/DDBJ databases">
        <authorList>
            <person name="Webb A."/>
        </authorList>
    </citation>
    <scope>NUCLEOTIDE SEQUENCE</scope>
    <source>
        <strain evidence="3">Pm1</strain>
    </source>
</reference>